<dbReference type="STRING" id="745411.B3C1_16732"/>
<dbReference type="eggNOG" id="COG2984">
    <property type="taxonomic scope" value="Bacteria"/>
</dbReference>
<organism evidence="7 8">
    <name type="scientific">Gallaecimonas xiamenensis 3-C-1</name>
    <dbReference type="NCBI Taxonomy" id="745411"/>
    <lineage>
        <taxon>Bacteria</taxon>
        <taxon>Pseudomonadati</taxon>
        <taxon>Pseudomonadota</taxon>
        <taxon>Gammaproteobacteria</taxon>
        <taxon>Enterobacterales</taxon>
        <taxon>Gallaecimonadaceae</taxon>
        <taxon>Gallaecimonas</taxon>
    </lineage>
</organism>
<evidence type="ECO:0000256" key="1">
    <source>
        <dbReference type="ARBA" id="ARBA00001946"/>
    </source>
</evidence>
<protein>
    <recommendedName>
        <fullName evidence="3">diguanylate cyclase</fullName>
        <ecNumber evidence="3">2.7.7.65</ecNumber>
    </recommendedName>
</protein>
<dbReference type="AlphaFoldDB" id="K2IZZ7"/>
<dbReference type="Gene3D" id="3.40.50.2300">
    <property type="match status" value="2"/>
</dbReference>
<keyword evidence="8" id="KW-1185">Reference proteome</keyword>
<feature type="chain" id="PRO_5003858898" description="diguanylate cyclase" evidence="5">
    <location>
        <begin position="17"/>
        <end position="535"/>
    </location>
</feature>
<feature type="signal peptide" evidence="5">
    <location>
        <begin position="1"/>
        <end position="16"/>
    </location>
</feature>
<comment type="cofactor">
    <cofactor evidence="1">
        <name>Mg(2+)</name>
        <dbReference type="ChEBI" id="CHEBI:18420"/>
    </cofactor>
</comment>
<evidence type="ECO:0000313" key="8">
    <source>
        <dbReference type="Proteomes" id="UP000006755"/>
    </source>
</evidence>
<accession>K2IZZ7</accession>
<dbReference type="SMART" id="SM00267">
    <property type="entry name" value="GGDEF"/>
    <property type="match status" value="1"/>
</dbReference>
<dbReference type="InterPro" id="IPR000160">
    <property type="entry name" value="GGDEF_dom"/>
</dbReference>
<dbReference type="InterPro" id="IPR043128">
    <property type="entry name" value="Rev_trsase/Diguanyl_cyclase"/>
</dbReference>
<evidence type="ECO:0000259" key="6">
    <source>
        <dbReference type="PROSITE" id="PS50887"/>
    </source>
</evidence>
<dbReference type="SUPFAM" id="SSF55073">
    <property type="entry name" value="Nucleotide cyclase"/>
    <property type="match status" value="1"/>
</dbReference>
<dbReference type="eggNOG" id="COG3706">
    <property type="taxonomic scope" value="Bacteria"/>
</dbReference>
<evidence type="ECO:0000256" key="2">
    <source>
        <dbReference type="ARBA" id="ARBA00004665"/>
    </source>
</evidence>
<dbReference type="EC" id="2.7.7.65" evidence="3"/>
<dbReference type="NCBIfam" id="TIGR00254">
    <property type="entry name" value="GGDEF"/>
    <property type="match status" value="1"/>
</dbReference>
<keyword evidence="5" id="KW-0732">Signal</keyword>
<dbReference type="InterPro" id="IPR029787">
    <property type="entry name" value="Nucleotide_cyclase"/>
</dbReference>
<sequence length="535" mass="58570">MCRLLLLLLLACPAWATPPRILLLHSYHPQYSWTQGFQKGIKDGLAGHLPVEALHEEFMDARRFDGEVDEDLLLYWLASKYRKHQPDLVITTDDAAFELLRGPGKALFGKVPLLFMGVNIPPQQPLSANIGGLVEGDAIAANLQLIEQMLPNTRRIVLLSGSCQLGRFLAAKAKDQAESWRRQGHKAEIEVWDELDLEQLRSRLAALPSDTAALLLIIHKDAKGQYFSYEDVVPQLSRDTPVPLFAMWGPLLGLGVVGGVMNDPYLQGLQVAAMALDRLAGKPAVVESGDFYPRFDGQQLDRFAIDRDRLPSGSTLSGQAKPSQAGTALLMMTLLVVGLAAFAWQRYRHSLQHPLEARVAHLKARNKALTRLARKLDSAAHTDPLTGLPNRRACDLQLNQALASRQDKPLYLALLDLDHFKVINDSLGHDKGDQVLAAVALAMNQALDGQGSLFRWGGEEFLLLLRGLEKDKALALCEKLRAQIAALALPGLPAISVSVGLAPLSRISGKSAALRGADKALYQAKSLGRNRVQAQ</sequence>
<feature type="domain" description="GGDEF" evidence="6">
    <location>
        <begin position="408"/>
        <end position="535"/>
    </location>
</feature>
<comment type="pathway">
    <text evidence="2">Purine metabolism; 3',5'-cyclic di-GMP biosynthesis.</text>
</comment>
<evidence type="ECO:0000313" key="7">
    <source>
        <dbReference type="EMBL" id="EKE68478.1"/>
    </source>
</evidence>
<comment type="caution">
    <text evidence="7">The sequence shown here is derived from an EMBL/GenBank/DDBJ whole genome shotgun (WGS) entry which is preliminary data.</text>
</comment>
<dbReference type="FunFam" id="3.30.70.270:FF:000001">
    <property type="entry name" value="Diguanylate cyclase domain protein"/>
    <property type="match status" value="1"/>
</dbReference>
<dbReference type="Pfam" id="PF00990">
    <property type="entry name" value="GGDEF"/>
    <property type="match status" value="1"/>
</dbReference>
<dbReference type="PROSITE" id="PS50887">
    <property type="entry name" value="GGDEF"/>
    <property type="match status" value="1"/>
</dbReference>
<dbReference type="PANTHER" id="PTHR45138">
    <property type="entry name" value="REGULATORY COMPONENTS OF SENSORY TRANSDUCTION SYSTEM"/>
    <property type="match status" value="1"/>
</dbReference>
<name>K2IZZ7_9GAMM</name>
<dbReference type="GO" id="GO:0005886">
    <property type="term" value="C:plasma membrane"/>
    <property type="evidence" value="ECO:0007669"/>
    <property type="project" value="TreeGrafter"/>
</dbReference>
<comment type="catalytic activity">
    <reaction evidence="4">
        <text>2 GTP = 3',3'-c-di-GMP + 2 diphosphate</text>
        <dbReference type="Rhea" id="RHEA:24898"/>
        <dbReference type="ChEBI" id="CHEBI:33019"/>
        <dbReference type="ChEBI" id="CHEBI:37565"/>
        <dbReference type="ChEBI" id="CHEBI:58805"/>
        <dbReference type="EC" id="2.7.7.65"/>
    </reaction>
</comment>
<dbReference type="GO" id="GO:0052621">
    <property type="term" value="F:diguanylate cyclase activity"/>
    <property type="evidence" value="ECO:0007669"/>
    <property type="project" value="UniProtKB-EC"/>
</dbReference>
<dbReference type="Proteomes" id="UP000006755">
    <property type="component" value="Unassembled WGS sequence"/>
</dbReference>
<dbReference type="CDD" id="cd01949">
    <property type="entry name" value="GGDEF"/>
    <property type="match status" value="1"/>
</dbReference>
<evidence type="ECO:0000256" key="3">
    <source>
        <dbReference type="ARBA" id="ARBA00012528"/>
    </source>
</evidence>
<reference evidence="7 8" key="1">
    <citation type="journal article" date="2012" name="J. Bacteriol.">
        <title>Genome Sequence of Gallaecimonas xiamenensis Type Strain 3-C-1.</title>
        <authorList>
            <person name="Lai Q."/>
            <person name="Wang L."/>
            <person name="Wang W."/>
            <person name="Shao Z."/>
        </authorList>
    </citation>
    <scope>NUCLEOTIDE SEQUENCE [LARGE SCALE GENOMIC DNA]</scope>
    <source>
        <strain evidence="7 8">3-C-1</strain>
    </source>
</reference>
<dbReference type="Gene3D" id="3.30.70.270">
    <property type="match status" value="1"/>
</dbReference>
<dbReference type="PANTHER" id="PTHR45138:SF9">
    <property type="entry name" value="DIGUANYLATE CYCLASE DGCM-RELATED"/>
    <property type="match status" value="1"/>
</dbReference>
<dbReference type="GO" id="GO:1902201">
    <property type="term" value="P:negative regulation of bacterial-type flagellum-dependent cell motility"/>
    <property type="evidence" value="ECO:0007669"/>
    <property type="project" value="TreeGrafter"/>
</dbReference>
<evidence type="ECO:0000256" key="4">
    <source>
        <dbReference type="ARBA" id="ARBA00034247"/>
    </source>
</evidence>
<dbReference type="GO" id="GO:0043709">
    <property type="term" value="P:cell adhesion involved in single-species biofilm formation"/>
    <property type="evidence" value="ECO:0007669"/>
    <property type="project" value="TreeGrafter"/>
</dbReference>
<gene>
    <name evidence="7" type="ORF">B3C1_16732</name>
</gene>
<proteinExistence type="predicted"/>
<dbReference type="InterPro" id="IPR050469">
    <property type="entry name" value="Diguanylate_Cyclase"/>
</dbReference>
<evidence type="ECO:0000256" key="5">
    <source>
        <dbReference type="SAM" id="SignalP"/>
    </source>
</evidence>
<dbReference type="EMBL" id="AMRI01000030">
    <property type="protein sequence ID" value="EKE68478.1"/>
    <property type="molecule type" value="Genomic_DNA"/>
</dbReference>